<feature type="signal peptide" evidence="2">
    <location>
        <begin position="1"/>
        <end position="20"/>
    </location>
</feature>
<dbReference type="PANTHER" id="PTHR40980:SF4">
    <property type="entry name" value="TONB-DEPENDENT RECEPTOR-LIKE BETA-BARREL DOMAIN-CONTAINING PROTEIN"/>
    <property type="match status" value="1"/>
</dbReference>
<evidence type="ECO:0000256" key="1">
    <source>
        <dbReference type="SAM" id="MobiDB-lite"/>
    </source>
</evidence>
<dbReference type="Pfam" id="PF13620">
    <property type="entry name" value="CarboxypepD_reg"/>
    <property type="match status" value="1"/>
</dbReference>
<organism evidence="4 5">
    <name type="scientific">Sediminibacterium roseum</name>
    <dbReference type="NCBI Taxonomy" id="1978412"/>
    <lineage>
        <taxon>Bacteria</taxon>
        <taxon>Pseudomonadati</taxon>
        <taxon>Bacteroidota</taxon>
        <taxon>Chitinophagia</taxon>
        <taxon>Chitinophagales</taxon>
        <taxon>Chitinophagaceae</taxon>
        <taxon>Sediminibacterium</taxon>
    </lineage>
</organism>
<reference evidence="4 5" key="1">
    <citation type="submission" date="2020-01" db="EMBL/GenBank/DDBJ databases">
        <title>Genome analysis.</title>
        <authorList>
            <person name="Wu S."/>
            <person name="Wang G."/>
        </authorList>
    </citation>
    <scope>NUCLEOTIDE SEQUENCE [LARGE SCALE GENOMIC DNA]</scope>
    <source>
        <strain evidence="4 5">SYL130</strain>
    </source>
</reference>
<feature type="compositionally biased region" description="Gly residues" evidence="1">
    <location>
        <begin position="811"/>
        <end position="821"/>
    </location>
</feature>
<accession>A0ABW9ZRB0</accession>
<evidence type="ECO:0000313" key="4">
    <source>
        <dbReference type="EMBL" id="NCI49638.1"/>
    </source>
</evidence>
<evidence type="ECO:0000256" key="2">
    <source>
        <dbReference type="SAM" id="SignalP"/>
    </source>
</evidence>
<keyword evidence="4" id="KW-0675">Receptor</keyword>
<dbReference type="PANTHER" id="PTHR40980">
    <property type="entry name" value="PLUG DOMAIN-CONTAINING PROTEIN"/>
    <property type="match status" value="1"/>
</dbReference>
<dbReference type="RefSeq" id="WP_161817950.1">
    <property type="nucleotide sequence ID" value="NZ_JAACJS010000011.1"/>
</dbReference>
<dbReference type="Pfam" id="PF14905">
    <property type="entry name" value="OMP_b-brl_3"/>
    <property type="match status" value="1"/>
</dbReference>
<sequence length="821" mass="90103">MPKLFTTLLLQLLIVAGLQAQTVSGSVKDETGAAVKGATVSLLRAKDSSIAKFGVSNDKGEYLFVNMPAGNYLVNASFTGFSVAFSAPLTLSGADVKVAPLQLSKITSNLGNVTVTSRKPMVEVKADKMVVNVESTINAIGSDALELLRKSPGVSVDKDDNLGLAGKTGVQVYIDGRPSPLGGQDLANYLKTLQSSQIESIELITNPSARYEAAGNAGIINIKLKKNKSLGVNGSVNAGWSIGTFAKYNAGLSLNYRDTKVNLFGTYSYNTGWNEQRLSLKRTVADSSFDQKSLILVNQPSHNVKVGMDYYIDKKSIFGVMVNGSFVDFDAQTNSSTPIAYIPTGVTNRVLVANNKSAGVRNNLNENLNYTFTNTNGNVFALNADHGNYHITGDQLQPNYYYNPGGTTVINSVIYQMMTPSDITINSVKADWDKNLKKGKISFGGKSSFVETDNDFQRYDVFTSGKILDKDRSNRFRYKENINAAYLSYMRPFKTIMIQVGLRMENTNTDGRSTGLKNAGGTYVNYDSSFQRHYTDLFPSASISFTKNPMNQWTLSYSRRIDRPGYQDLNPFENKLDEYTSQKGNINLRPQYTNAYSVTNVYKGKLVSTLSYSHVSDLFTMLLDTASKSKTFISKQNLATQDIVNLSISYPFQKGNFSMFTSVNTNYSHYKADYGSGRIVDLNAFGLNAVIQNNLRFGKTKTWGAELTAFYNAPTVYMGSFEGKSIYSINAGLSKQIMQGKGSIKVSVSDPFNTLKFRGNINFSGQRTELVQQGETRQIRINFNYRFGNNGVKAARQRANSTEEENKRVGSGSGGLGIGGN</sequence>
<feature type="domain" description="Outer membrane protein beta-barrel" evidence="3">
    <location>
        <begin position="374"/>
        <end position="785"/>
    </location>
</feature>
<feature type="chain" id="PRO_5047110963" evidence="2">
    <location>
        <begin position="21"/>
        <end position="821"/>
    </location>
</feature>
<dbReference type="InterPro" id="IPR037066">
    <property type="entry name" value="Plug_dom_sf"/>
</dbReference>
<name>A0ABW9ZRB0_9BACT</name>
<proteinExistence type="predicted"/>
<feature type="region of interest" description="Disordered" evidence="1">
    <location>
        <begin position="798"/>
        <end position="821"/>
    </location>
</feature>
<comment type="caution">
    <text evidence="4">The sequence shown here is derived from an EMBL/GenBank/DDBJ whole genome shotgun (WGS) entry which is preliminary data.</text>
</comment>
<keyword evidence="2" id="KW-0732">Signal</keyword>
<dbReference type="SUPFAM" id="SSF56935">
    <property type="entry name" value="Porins"/>
    <property type="match status" value="1"/>
</dbReference>
<keyword evidence="5" id="KW-1185">Reference proteome</keyword>
<gene>
    <name evidence="4" type="ORF">GWC95_06880</name>
</gene>
<dbReference type="Gene3D" id="2.60.40.1120">
    <property type="entry name" value="Carboxypeptidase-like, regulatory domain"/>
    <property type="match status" value="1"/>
</dbReference>
<dbReference type="EMBL" id="JAACJS010000011">
    <property type="protein sequence ID" value="NCI49638.1"/>
    <property type="molecule type" value="Genomic_DNA"/>
</dbReference>
<evidence type="ECO:0000313" key="5">
    <source>
        <dbReference type="Proteomes" id="UP000753802"/>
    </source>
</evidence>
<evidence type="ECO:0000259" key="3">
    <source>
        <dbReference type="Pfam" id="PF14905"/>
    </source>
</evidence>
<dbReference type="InterPro" id="IPR041700">
    <property type="entry name" value="OMP_b-brl_3"/>
</dbReference>
<dbReference type="Proteomes" id="UP000753802">
    <property type="component" value="Unassembled WGS sequence"/>
</dbReference>
<protein>
    <submittedName>
        <fullName evidence="4">TonB-dependent receptor</fullName>
    </submittedName>
</protein>
<dbReference type="SUPFAM" id="SSF49464">
    <property type="entry name" value="Carboxypeptidase regulatory domain-like"/>
    <property type="match status" value="1"/>
</dbReference>
<dbReference type="Gene3D" id="2.170.130.10">
    <property type="entry name" value="TonB-dependent receptor, plug domain"/>
    <property type="match status" value="1"/>
</dbReference>
<dbReference type="InterPro" id="IPR008969">
    <property type="entry name" value="CarboxyPept-like_regulatory"/>
</dbReference>